<sequence>MKNVLMAAAAIASLGAQAQSADALYVRSLAANCSNCHGTNGRTAEGSAVPGLAGMPRDYMLQQLQAFRDGTRPATVMHQITKGFTPAQLQQIAGYFAAQPK</sequence>
<dbReference type="RefSeq" id="WP_193675521.1">
    <property type="nucleotide sequence ID" value="NZ_JADDIV010000001.1"/>
</dbReference>
<dbReference type="Gene3D" id="1.10.760.10">
    <property type="entry name" value="Cytochrome c-like domain"/>
    <property type="match status" value="1"/>
</dbReference>
<keyword evidence="3 6" id="KW-0479">Metal-binding</keyword>
<evidence type="ECO:0000313" key="10">
    <source>
        <dbReference type="Proteomes" id="UP000806285"/>
    </source>
</evidence>
<dbReference type="EMBL" id="JADDIV010000001">
    <property type="protein sequence ID" value="MBE7366787.1"/>
    <property type="molecule type" value="Genomic_DNA"/>
</dbReference>
<evidence type="ECO:0000256" key="6">
    <source>
        <dbReference type="PROSITE-ProRule" id="PRU00433"/>
    </source>
</evidence>
<feature type="domain" description="Cytochrome c" evidence="8">
    <location>
        <begin position="16"/>
        <end position="100"/>
    </location>
</feature>
<accession>A0ABR9S0F9</accession>
<keyword evidence="4" id="KW-0249">Electron transport</keyword>
<keyword evidence="1" id="KW-0813">Transport</keyword>
<dbReference type="Pfam" id="PF00034">
    <property type="entry name" value="Cytochrom_C"/>
    <property type="match status" value="1"/>
</dbReference>
<evidence type="ECO:0000256" key="2">
    <source>
        <dbReference type="ARBA" id="ARBA00022617"/>
    </source>
</evidence>
<name>A0ABR9S0F9_9BURK</name>
<evidence type="ECO:0000256" key="1">
    <source>
        <dbReference type="ARBA" id="ARBA00022448"/>
    </source>
</evidence>
<evidence type="ECO:0000256" key="4">
    <source>
        <dbReference type="ARBA" id="ARBA00022982"/>
    </source>
</evidence>
<gene>
    <name evidence="9" type="ORF">IM787_04325</name>
</gene>
<keyword evidence="10" id="KW-1185">Reference proteome</keyword>
<dbReference type="InterPro" id="IPR036909">
    <property type="entry name" value="Cyt_c-like_dom_sf"/>
</dbReference>
<evidence type="ECO:0000259" key="8">
    <source>
        <dbReference type="PROSITE" id="PS51007"/>
    </source>
</evidence>
<evidence type="ECO:0000256" key="3">
    <source>
        <dbReference type="ARBA" id="ARBA00022723"/>
    </source>
</evidence>
<evidence type="ECO:0000256" key="5">
    <source>
        <dbReference type="ARBA" id="ARBA00023004"/>
    </source>
</evidence>
<organism evidence="9 10">
    <name type="scientific">Ramlibacter pallidus</name>
    <dbReference type="NCBI Taxonomy" id="2780087"/>
    <lineage>
        <taxon>Bacteria</taxon>
        <taxon>Pseudomonadati</taxon>
        <taxon>Pseudomonadota</taxon>
        <taxon>Betaproteobacteria</taxon>
        <taxon>Burkholderiales</taxon>
        <taxon>Comamonadaceae</taxon>
        <taxon>Ramlibacter</taxon>
    </lineage>
</organism>
<dbReference type="PANTHER" id="PTHR33751">
    <property type="entry name" value="CBB3-TYPE CYTOCHROME C OXIDASE SUBUNIT FIXP"/>
    <property type="match status" value="1"/>
</dbReference>
<keyword evidence="5 6" id="KW-0408">Iron</keyword>
<reference evidence="9 10" key="1">
    <citation type="submission" date="2020-10" db="EMBL/GenBank/DDBJ databases">
        <title>Ramlibacter sp. HM2 16S ribosomal RNA gene Genome sequencing and assembly.</title>
        <authorList>
            <person name="Kang M."/>
        </authorList>
    </citation>
    <scope>NUCLEOTIDE SEQUENCE [LARGE SCALE GENOMIC DNA]</scope>
    <source>
        <strain evidence="9 10">HM2</strain>
    </source>
</reference>
<feature type="signal peptide" evidence="7">
    <location>
        <begin position="1"/>
        <end position="18"/>
    </location>
</feature>
<dbReference type="PROSITE" id="PS51007">
    <property type="entry name" value="CYTC"/>
    <property type="match status" value="1"/>
</dbReference>
<dbReference type="InterPro" id="IPR050597">
    <property type="entry name" value="Cytochrome_c_Oxidase_Subunit"/>
</dbReference>
<evidence type="ECO:0000313" key="9">
    <source>
        <dbReference type="EMBL" id="MBE7366787.1"/>
    </source>
</evidence>
<dbReference type="Proteomes" id="UP000806285">
    <property type="component" value="Unassembled WGS sequence"/>
</dbReference>
<dbReference type="PANTHER" id="PTHR33751:SF9">
    <property type="entry name" value="CYTOCHROME C4"/>
    <property type="match status" value="1"/>
</dbReference>
<protein>
    <submittedName>
        <fullName evidence="9">C-type cytochrome</fullName>
    </submittedName>
</protein>
<keyword evidence="2 6" id="KW-0349">Heme</keyword>
<dbReference type="SUPFAM" id="SSF46626">
    <property type="entry name" value="Cytochrome c"/>
    <property type="match status" value="1"/>
</dbReference>
<evidence type="ECO:0000256" key="7">
    <source>
        <dbReference type="SAM" id="SignalP"/>
    </source>
</evidence>
<keyword evidence="7" id="KW-0732">Signal</keyword>
<proteinExistence type="predicted"/>
<dbReference type="InterPro" id="IPR009056">
    <property type="entry name" value="Cyt_c-like_dom"/>
</dbReference>
<comment type="caution">
    <text evidence="9">The sequence shown here is derived from an EMBL/GenBank/DDBJ whole genome shotgun (WGS) entry which is preliminary data.</text>
</comment>
<feature type="chain" id="PRO_5046698008" evidence="7">
    <location>
        <begin position="19"/>
        <end position="101"/>
    </location>
</feature>